<dbReference type="Pfam" id="PF00169">
    <property type="entry name" value="PH"/>
    <property type="match status" value="1"/>
</dbReference>
<evidence type="ECO:0000313" key="3">
    <source>
        <dbReference type="EnsemblProtists" id="PYU1_T014117"/>
    </source>
</evidence>
<dbReference type="EMBL" id="GL376563">
    <property type="status" value="NOT_ANNOTATED_CDS"/>
    <property type="molecule type" value="Genomic_DNA"/>
</dbReference>
<sequence>MAPSWFPLRKQQQSPTVATGAKPPAHSEPHLDDDDDALRFLRESCEQTPIPVMEEPTVGVGVAADDAAATMFGMRPSILEFRSSRFARVNHQRQQMLQAMADAANAAVNKPLRNDDDDDSRSTTSSTRTTEKTTQDEDNDDCGVGGFTTDDDEDNDEFSAAESDDTFSVDAEDSVRISRRHRRQQRQSQHKLNTPTITLPSPSVGLNNNSAGTDSEDEYDDDDDLLLMPMPASQEVPLLEVVVEDDENDVDVILCPDPRRLPRTMVVDEDGFQISRESLIVSASRIDRAATIKAGLLFKQGFGLLNGGWKVRYVTLTSTKMTFFREEHGRKRGEIDLAQCTTKSIETMPRDSVYDGAHATVWRFAIRGKGGRRVLLSAYSETEMKDWLRCLHVALAVQGAGVGRFTDFVVPSGTFLADKNGGRMRSSANYR</sequence>
<dbReference type="InParanoid" id="K3XA68"/>
<feature type="compositionally biased region" description="Basic residues" evidence="1">
    <location>
        <begin position="177"/>
        <end position="189"/>
    </location>
</feature>
<feature type="domain" description="PH" evidence="2">
    <location>
        <begin position="290"/>
        <end position="396"/>
    </location>
</feature>
<dbReference type="PROSITE" id="PS50003">
    <property type="entry name" value="PH_DOMAIN"/>
    <property type="match status" value="1"/>
</dbReference>
<dbReference type="SUPFAM" id="SSF50729">
    <property type="entry name" value="PH domain-like"/>
    <property type="match status" value="1"/>
</dbReference>
<dbReference type="VEuPathDB" id="FungiDB:PYU1_G014087"/>
<keyword evidence="4" id="KW-1185">Reference proteome</keyword>
<dbReference type="Gene3D" id="2.30.29.30">
    <property type="entry name" value="Pleckstrin-homology domain (PH domain)/Phosphotyrosine-binding domain (PTB)"/>
    <property type="match status" value="1"/>
</dbReference>
<evidence type="ECO:0000256" key="1">
    <source>
        <dbReference type="SAM" id="MobiDB-lite"/>
    </source>
</evidence>
<proteinExistence type="predicted"/>
<dbReference type="PANTHER" id="PTHR14336:SF8">
    <property type="entry name" value="PROTEIN OPY1"/>
    <property type="match status" value="1"/>
</dbReference>
<dbReference type="AlphaFoldDB" id="K3XA68"/>
<dbReference type="EnsemblProtists" id="PYU1_T014117">
    <property type="protein sequence ID" value="PYU1_T014117"/>
    <property type="gene ID" value="PYU1_G014087"/>
</dbReference>
<dbReference type="HOGENOM" id="CLU_052275_0_0_1"/>
<evidence type="ECO:0000313" key="4">
    <source>
        <dbReference type="Proteomes" id="UP000019132"/>
    </source>
</evidence>
<dbReference type="Proteomes" id="UP000019132">
    <property type="component" value="Unassembled WGS sequence"/>
</dbReference>
<protein>
    <recommendedName>
        <fullName evidence="2">PH domain-containing protein</fullName>
    </recommendedName>
</protein>
<dbReference type="PANTHER" id="PTHR14336">
    <property type="entry name" value="TANDEM PH DOMAIN CONTAINING PROTEIN"/>
    <property type="match status" value="1"/>
</dbReference>
<feature type="compositionally biased region" description="Polar residues" evidence="1">
    <location>
        <begin position="191"/>
        <end position="213"/>
    </location>
</feature>
<dbReference type="InterPro" id="IPR011993">
    <property type="entry name" value="PH-like_dom_sf"/>
</dbReference>
<reference evidence="3" key="3">
    <citation type="submission" date="2015-02" db="UniProtKB">
        <authorList>
            <consortium name="EnsemblProtists"/>
        </authorList>
    </citation>
    <scope>IDENTIFICATION</scope>
    <source>
        <strain evidence="3">DAOM BR144</strain>
    </source>
</reference>
<reference evidence="4" key="2">
    <citation type="submission" date="2010-04" db="EMBL/GenBank/DDBJ databases">
        <authorList>
            <person name="Buell R."/>
            <person name="Hamilton J."/>
            <person name="Hostetler J."/>
        </authorList>
    </citation>
    <scope>NUCLEOTIDE SEQUENCE [LARGE SCALE GENOMIC DNA]</scope>
    <source>
        <strain evidence="4">DAOM:BR144</strain>
    </source>
</reference>
<accession>K3XA68</accession>
<organism evidence="3 4">
    <name type="scientific">Globisporangium ultimum (strain ATCC 200006 / CBS 805.95 / DAOM BR144)</name>
    <name type="common">Pythium ultimum</name>
    <dbReference type="NCBI Taxonomy" id="431595"/>
    <lineage>
        <taxon>Eukaryota</taxon>
        <taxon>Sar</taxon>
        <taxon>Stramenopiles</taxon>
        <taxon>Oomycota</taxon>
        <taxon>Peronosporomycetes</taxon>
        <taxon>Pythiales</taxon>
        <taxon>Pythiaceae</taxon>
        <taxon>Globisporangium</taxon>
    </lineage>
</organism>
<feature type="region of interest" description="Disordered" evidence="1">
    <location>
        <begin position="1"/>
        <end position="33"/>
    </location>
</feature>
<name>K3XA68_GLOUD</name>
<reference evidence="4" key="1">
    <citation type="journal article" date="2010" name="Genome Biol.">
        <title>Genome sequence of the necrotrophic plant pathogen Pythium ultimum reveals original pathogenicity mechanisms and effector repertoire.</title>
        <authorList>
            <person name="Levesque C.A."/>
            <person name="Brouwer H."/>
            <person name="Cano L."/>
            <person name="Hamilton J.P."/>
            <person name="Holt C."/>
            <person name="Huitema E."/>
            <person name="Raffaele S."/>
            <person name="Robideau G.P."/>
            <person name="Thines M."/>
            <person name="Win J."/>
            <person name="Zerillo M.M."/>
            <person name="Beakes G.W."/>
            <person name="Boore J.L."/>
            <person name="Busam D."/>
            <person name="Dumas B."/>
            <person name="Ferriera S."/>
            <person name="Fuerstenberg S.I."/>
            <person name="Gachon C.M."/>
            <person name="Gaulin E."/>
            <person name="Govers F."/>
            <person name="Grenville-Briggs L."/>
            <person name="Horner N."/>
            <person name="Hostetler J."/>
            <person name="Jiang R.H."/>
            <person name="Johnson J."/>
            <person name="Krajaejun T."/>
            <person name="Lin H."/>
            <person name="Meijer H.J."/>
            <person name="Moore B."/>
            <person name="Morris P."/>
            <person name="Phuntmart V."/>
            <person name="Puiu D."/>
            <person name="Shetty J."/>
            <person name="Stajich J.E."/>
            <person name="Tripathy S."/>
            <person name="Wawra S."/>
            <person name="van West P."/>
            <person name="Whitty B.R."/>
            <person name="Coutinho P.M."/>
            <person name="Henrissat B."/>
            <person name="Martin F."/>
            <person name="Thomas P.D."/>
            <person name="Tyler B.M."/>
            <person name="De Vries R.P."/>
            <person name="Kamoun S."/>
            <person name="Yandell M."/>
            <person name="Tisserat N."/>
            <person name="Buell C.R."/>
        </authorList>
    </citation>
    <scope>NUCLEOTIDE SEQUENCE</scope>
    <source>
        <strain evidence="4">DAOM:BR144</strain>
    </source>
</reference>
<dbReference type="eggNOG" id="ENOG502RH85">
    <property type="taxonomic scope" value="Eukaryota"/>
</dbReference>
<dbReference type="SMART" id="SM00233">
    <property type="entry name" value="PH"/>
    <property type="match status" value="1"/>
</dbReference>
<feature type="region of interest" description="Disordered" evidence="1">
    <location>
        <begin position="109"/>
        <end position="220"/>
    </location>
</feature>
<dbReference type="CDD" id="cd00821">
    <property type="entry name" value="PH"/>
    <property type="match status" value="1"/>
</dbReference>
<evidence type="ECO:0000259" key="2">
    <source>
        <dbReference type="PROSITE" id="PS50003"/>
    </source>
</evidence>
<dbReference type="InterPro" id="IPR001849">
    <property type="entry name" value="PH_domain"/>
</dbReference>
<feature type="compositionally biased region" description="Acidic residues" evidence="1">
    <location>
        <begin position="149"/>
        <end position="172"/>
    </location>
</feature>
<dbReference type="InterPro" id="IPR051707">
    <property type="entry name" value="PI-Interact_SigTrans_Reg"/>
</dbReference>